<organism evidence="6 7">
    <name type="scientific">Exiguobacterium profundum</name>
    <dbReference type="NCBI Taxonomy" id="307643"/>
    <lineage>
        <taxon>Bacteria</taxon>
        <taxon>Bacillati</taxon>
        <taxon>Bacillota</taxon>
        <taxon>Bacilli</taxon>
        <taxon>Bacillales</taxon>
        <taxon>Bacillales Family XII. Incertae Sedis</taxon>
        <taxon>Exiguobacterium</taxon>
    </lineage>
</organism>
<proteinExistence type="predicted"/>
<dbReference type="PANTHER" id="PTHR31609">
    <property type="entry name" value="YDJC DEACETYLASE FAMILY MEMBER"/>
    <property type="match status" value="1"/>
</dbReference>
<evidence type="ECO:0000256" key="1">
    <source>
        <dbReference type="ARBA" id="ARBA00001946"/>
    </source>
</evidence>
<dbReference type="PANTHER" id="PTHR31609:SF1">
    <property type="entry name" value="CARBOHYDRATE DEACETYLASE"/>
    <property type="match status" value="1"/>
</dbReference>
<accession>A0ABY8B137</accession>
<keyword evidence="3" id="KW-0378">Hydrolase</keyword>
<gene>
    <name evidence="6" type="ORF">OE059_02985</name>
</gene>
<protein>
    <submittedName>
        <fullName evidence="6">Carbohydrate deacetylase</fullName>
    </submittedName>
</protein>
<dbReference type="InterPro" id="IPR022948">
    <property type="entry name" value="COD_ChbG_bac"/>
</dbReference>
<keyword evidence="4" id="KW-0460">Magnesium</keyword>
<dbReference type="InterPro" id="IPR006879">
    <property type="entry name" value="YdjC-like"/>
</dbReference>
<evidence type="ECO:0000256" key="2">
    <source>
        <dbReference type="ARBA" id="ARBA00022723"/>
    </source>
</evidence>
<dbReference type="InterPro" id="IPR011330">
    <property type="entry name" value="Glyco_hydro/deAcase_b/a-brl"/>
</dbReference>
<comment type="cofactor">
    <cofactor evidence="1">
        <name>Mg(2+)</name>
        <dbReference type="ChEBI" id="CHEBI:18420"/>
    </cofactor>
</comment>
<evidence type="ECO:0000313" key="6">
    <source>
        <dbReference type="EMBL" id="WED55839.1"/>
    </source>
</evidence>
<keyword evidence="2" id="KW-0479">Metal-binding</keyword>
<evidence type="ECO:0000256" key="5">
    <source>
        <dbReference type="ARBA" id="ARBA00023277"/>
    </source>
</evidence>
<dbReference type="Pfam" id="PF04794">
    <property type="entry name" value="YdjC"/>
    <property type="match status" value="1"/>
</dbReference>
<dbReference type="RefSeq" id="WP_275060312.1">
    <property type="nucleotide sequence ID" value="NZ_CP109617.1"/>
</dbReference>
<reference evidence="6 7" key="1">
    <citation type="submission" date="2022-10" db="EMBL/GenBank/DDBJ databases">
        <title>Complete genome sequence of Exiguobacterium profundum TSS-3 isolated from an extremely saline-alkaline spring located in Ixtapa, Chiapas-Mexico.</title>
        <authorList>
            <person name="Rincon-Rosales R."/>
            <person name="Rogel M.A."/>
            <person name="Rincon-Molina C.I."/>
            <person name="Guerrero G."/>
            <person name="Manzano-Gomez L.A."/>
            <person name="Lopez-Lopez A."/>
            <person name="Rincon Molina F.A."/>
            <person name="Martinez-Romero E."/>
        </authorList>
    </citation>
    <scope>NUCLEOTIDE SEQUENCE [LARGE SCALE GENOMIC DNA]</scope>
    <source>
        <strain evidence="6 7">TSS-3</strain>
    </source>
</reference>
<sequence>MTWSSTRHSVSSMPNTFVLVNADDFGLTTGVNAGTLESHLNGIVNSATMIMNGYAVEEAVRLAKQHPSLRVGVHLVLSWGKPLADTSAPLTKEDGTFRYTSRFLTEDSPDPELVYLEWKAQIEAFLATGLPLDHLDSHHHIHGWPVLHDVIIRLAEEYDTTFRALTTLGSRRDLWVTERFSDQFYADGVSHATLDAIEPGGSIEVMVHPADLDDRLPSVTSYLEPRLLEKQVLVDYERPDWWA</sequence>
<dbReference type="Proteomes" id="UP001219957">
    <property type="component" value="Chromosome"/>
</dbReference>
<dbReference type="CDD" id="cd10803">
    <property type="entry name" value="YdjC_EF3048_like"/>
    <property type="match status" value="1"/>
</dbReference>
<evidence type="ECO:0000256" key="4">
    <source>
        <dbReference type="ARBA" id="ARBA00022842"/>
    </source>
</evidence>
<evidence type="ECO:0000313" key="7">
    <source>
        <dbReference type="Proteomes" id="UP001219957"/>
    </source>
</evidence>
<keyword evidence="7" id="KW-1185">Reference proteome</keyword>
<dbReference type="EMBL" id="CP109617">
    <property type="protein sequence ID" value="WED55839.1"/>
    <property type="molecule type" value="Genomic_DNA"/>
</dbReference>
<keyword evidence="5" id="KW-0119">Carbohydrate metabolism</keyword>
<name>A0ABY8B137_9BACL</name>
<dbReference type="Gene3D" id="3.20.20.370">
    <property type="entry name" value="Glycoside hydrolase/deacetylase"/>
    <property type="match status" value="1"/>
</dbReference>
<evidence type="ECO:0000256" key="3">
    <source>
        <dbReference type="ARBA" id="ARBA00022801"/>
    </source>
</evidence>
<dbReference type="SUPFAM" id="SSF88713">
    <property type="entry name" value="Glycoside hydrolase/deacetylase"/>
    <property type="match status" value="1"/>
</dbReference>